<dbReference type="InterPro" id="IPR027417">
    <property type="entry name" value="P-loop_NTPase"/>
</dbReference>
<dbReference type="Pfam" id="PF00271">
    <property type="entry name" value="Helicase_C"/>
    <property type="match status" value="1"/>
</dbReference>
<dbReference type="InterPro" id="IPR051363">
    <property type="entry name" value="RLR_Helicase"/>
</dbReference>
<dbReference type="SUPFAM" id="SSF52540">
    <property type="entry name" value="P-loop containing nucleoside triphosphate hydrolases"/>
    <property type="match status" value="1"/>
</dbReference>
<dbReference type="InterPro" id="IPR001650">
    <property type="entry name" value="Helicase_C-like"/>
</dbReference>
<protein>
    <recommendedName>
        <fullName evidence="5">RNA helicase</fullName>
    </recommendedName>
</protein>
<gene>
    <name evidence="3" type="ORF">RIMI_LOCUS2785447</name>
</gene>
<reference evidence="3" key="1">
    <citation type="submission" date="2023-07" db="EMBL/GenBank/DDBJ databases">
        <authorList>
            <person name="Stuckert A."/>
        </authorList>
    </citation>
    <scope>NUCLEOTIDE SEQUENCE</scope>
</reference>
<feature type="non-terminal residue" evidence="3">
    <location>
        <position position="343"/>
    </location>
</feature>
<dbReference type="InterPro" id="IPR038557">
    <property type="entry name" value="RLR_C_sf"/>
</dbReference>
<dbReference type="InterPro" id="IPR021673">
    <property type="entry name" value="RLR_CTR"/>
</dbReference>
<dbReference type="PROSITE" id="PS51194">
    <property type="entry name" value="HELICASE_CTER"/>
    <property type="match status" value="1"/>
</dbReference>
<accession>A0ABN9L0W7</accession>
<dbReference type="Gene3D" id="3.40.50.300">
    <property type="entry name" value="P-loop containing nucleotide triphosphate hydrolases"/>
    <property type="match status" value="2"/>
</dbReference>
<evidence type="ECO:0000259" key="1">
    <source>
        <dbReference type="PROSITE" id="PS51194"/>
    </source>
</evidence>
<evidence type="ECO:0000313" key="4">
    <source>
        <dbReference type="Proteomes" id="UP001176940"/>
    </source>
</evidence>
<sequence length="343" mass="39234">MCSIDEIANWGGFRCRQLSYTHKRALEQMAEKKEYENEKLTKLRRAIMEEFTTRNGKARGIIFTKTRQSAVALCQWIDDNEKFKEVGIRANYIIGAGSNSEFVKSMTQNEQKIVIQKFSSGELNLLIATSVAEEGLDIKECNIVIVYGLIHNEIAMVQTRGRARAEESALILVASRSSGAIDHDSVNEYREDLMHKAIQKVQKMDAASFADKIQEFQAQSIVENKVKKKKDLQKVYKKDPSKITFLCKKCQKLVCSGLDIRVIENMHHVVTDPKFKKRYKKGENKTLQEKLADYQTNGDIICNNCGRVSAVRGSDSSKLSKRKTFFVLETNQSQHVFYFMKVF</sequence>
<dbReference type="PANTHER" id="PTHR14074:SF14">
    <property type="entry name" value="INTERFERON-INDUCED HELICASE C DOMAIN-CONTAINING PROTEIN 1"/>
    <property type="match status" value="1"/>
</dbReference>
<dbReference type="SMART" id="SM00490">
    <property type="entry name" value="HELICc"/>
    <property type="match status" value="1"/>
</dbReference>
<evidence type="ECO:0000313" key="3">
    <source>
        <dbReference type="EMBL" id="CAJ0926448.1"/>
    </source>
</evidence>
<dbReference type="Pfam" id="PF11648">
    <property type="entry name" value="RIG-I_C-RD"/>
    <property type="match status" value="1"/>
</dbReference>
<dbReference type="PANTHER" id="PTHR14074">
    <property type="entry name" value="HELICASE WITH DEATH DOMAIN-RELATED"/>
    <property type="match status" value="1"/>
</dbReference>
<organism evidence="3 4">
    <name type="scientific">Ranitomeya imitator</name>
    <name type="common">mimic poison frog</name>
    <dbReference type="NCBI Taxonomy" id="111125"/>
    <lineage>
        <taxon>Eukaryota</taxon>
        <taxon>Metazoa</taxon>
        <taxon>Chordata</taxon>
        <taxon>Craniata</taxon>
        <taxon>Vertebrata</taxon>
        <taxon>Euteleostomi</taxon>
        <taxon>Amphibia</taxon>
        <taxon>Batrachia</taxon>
        <taxon>Anura</taxon>
        <taxon>Neobatrachia</taxon>
        <taxon>Hyloidea</taxon>
        <taxon>Dendrobatidae</taxon>
        <taxon>Dendrobatinae</taxon>
        <taxon>Ranitomeya</taxon>
    </lineage>
</organism>
<dbReference type="Gene3D" id="2.170.150.30">
    <property type="entry name" value="RIG-I-like receptor, C-terminal regulatory domain"/>
    <property type="match status" value="1"/>
</dbReference>
<evidence type="ECO:0008006" key="5">
    <source>
        <dbReference type="Google" id="ProtNLM"/>
    </source>
</evidence>
<keyword evidence="4" id="KW-1185">Reference proteome</keyword>
<dbReference type="EMBL" id="CAUEEQ010004002">
    <property type="protein sequence ID" value="CAJ0926448.1"/>
    <property type="molecule type" value="Genomic_DNA"/>
</dbReference>
<comment type="caution">
    <text evidence="3">The sequence shown here is derived from an EMBL/GenBank/DDBJ whole genome shotgun (WGS) entry which is preliminary data.</text>
</comment>
<feature type="domain" description="Helicase C-terminal" evidence="1">
    <location>
        <begin position="39"/>
        <end position="217"/>
    </location>
</feature>
<feature type="domain" description="RLR CTR" evidence="2">
    <location>
        <begin position="233"/>
        <end position="343"/>
    </location>
</feature>
<evidence type="ECO:0000259" key="2">
    <source>
        <dbReference type="PROSITE" id="PS51789"/>
    </source>
</evidence>
<dbReference type="PROSITE" id="PS51789">
    <property type="entry name" value="RLR_CTR"/>
    <property type="match status" value="1"/>
</dbReference>
<proteinExistence type="predicted"/>
<dbReference type="Proteomes" id="UP001176940">
    <property type="component" value="Unassembled WGS sequence"/>
</dbReference>
<name>A0ABN9L0W7_9NEOB</name>